<dbReference type="GO" id="GO:0005634">
    <property type="term" value="C:nucleus"/>
    <property type="evidence" value="ECO:0007669"/>
    <property type="project" value="TreeGrafter"/>
</dbReference>
<evidence type="ECO:0000313" key="9">
    <source>
        <dbReference type="EMBL" id="KNE00407.1"/>
    </source>
</evidence>
<name>A0A0L0P202_CANAR</name>
<dbReference type="VEuPathDB" id="FungiDB:CJI97_000340"/>
<feature type="region of interest" description="Disordered" evidence="7">
    <location>
        <begin position="782"/>
        <end position="820"/>
    </location>
</feature>
<dbReference type="GO" id="GO:0110031">
    <property type="term" value="P:negative regulation of G2/MI transition of meiotic cell cycle"/>
    <property type="evidence" value="ECO:0007669"/>
    <property type="project" value="TreeGrafter"/>
</dbReference>
<feature type="binding site" evidence="6">
    <location>
        <position position="557"/>
    </location>
    <ligand>
        <name>ATP</name>
        <dbReference type="ChEBI" id="CHEBI:30616"/>
    </ligand>
</feature>
<dbReference type="VEuPathDB" id="FungiDB:CJJ07_001962"/>
<feature type="region of interest" description="Disordered" evidence="7">
    <location>
        <begin position="1"/>
        <end position="39"/>
    </location>
</feature>
<dbReference type="InterPro" id="IPR000719">
    <property type="entry name" value="Prot_kinase_dom"/>
</dbReference>
<protein>
    <recommendedName>
        <fullName evidence="8">Protein kinase domain-containing protein</fullName>
    </recommendedName>
</protein>
<dbReference type="GO" id="GO:0030447">
    <property type="term" value="P:filamentous growth"/>
    <property type="evidence" value="ECO:0007669"/>
    <property type="project" value="UniProtKB-ARBA"/>
</dbReference>
<dbReference type="PROSITE" id="PS00107">
    <property type="entry name" value="PROTEIN_KINASE_ATP"/>
    <property type="match status" value="1"/>
</dbReference>
<dbReference type="Proteomes" id="UP000037122">
    <property type="component" value="Unassembled WGS sequence"/>
</dbReference>
<evidence type="ECO:0000256" key="6">
    <source>
        <dbReference type="PROSITE-ProRule" id="PRU10141"/>
    </source>
</evidence>
<dbReference type="GO" id="GO:0004713">
    <property type="term" value="F:protein tyrosine kinase activity"/>
    <property type="evidence" value="ECO:0007669"/>
    <property type="project" value="TreeGrafter"/>
</dbReference>
<organism evidence="9 10">
    <name type="scientific">Candidozyma auris</name>
    <name type="common">Yeast</name>
    <name type="synonym">Candida auris</name>
    <dbReference type="NCBI Taxonomy" id="498019"/>
    <lineage>
        <taxon>Eukaryota</taxon>
        <taxon>Fungi</taxon>
        <taxon>Dikarya</taxon>
        <taxon>Ascomycota</taxon>
        <taxon>Saccharomycotina</taxon>
        <taxon>Pichiomycetes</taxon>
        <taxon>Metschnikowiaceae</taxon>
        <taxon>Candidozyma</taxon>
    </lineage>
</organism>
<dbReference type="PANTHER" id="PTHR11042:SF196">
    <property type="entry name" value="MITOSIS INHIBITOR PROTEIN KINASE SWE1"/>
    <property type="match status" value="1"/>
</dbReference>
<dbReference type="EMBL" id="LGST01000018">
    <property type="protein sequence ID" value="KNE00407.1"/>
    <property type="molecule type" value="Genomic_DNA"/>
</dbReference>
<evidence type="ECO:0000256" key="1">
    <source>
        <dbReference type="ARBA" id="ARBA00022679"/>
    </source>
</evidence>
<dbReference type="Gene3D" id="3.30.200.20">
    <property type="entry name" value="Phosphorylase Kinase, domain 1"/>
    <property type="match status" value="1"/>
</dbReference>
<feature type="region of interest" description="Disordered" evidence="7">
    <location>
        <begin position="332"/>
        <end position="356"/>
    </location>
</feature>
<evidence type="ECO:0000256" key="4">
    <source>
        <dbReference type="ARBA" id="ARBA00022840"/>
    </source>
</evidence>
<dbReference type="SUPFAM" id="SSF56112">
    <property type="entry name" value="Protein kinase-like (PK-like)"/>
    <property type="match status" value="1"/>
</dbReference>
<keyword evidence="3" id="KW-0418">Kinase</keyword>
<reference evidence="10" key="1">
    <citation type="journal article" date="2015" name="BMC Genomics">
        <title>Draft genome of a commonly misdiagnosed multidrug resistant pathogen Candida auris.</title>
        <authorList>
            <person name="Chatterjee S."/>
            <person name="Alampalli S.V."/>
            <person name="Nageshan R.K."/>
            <person name="Chettiar S.T."/>
            <person name="Joshi S."/>
            <person name="Tatu U.S."/>
        </authorList>
    </citation>
    <scope>NUCLEOTIDE SEQUENCE [LARGE SCALE GENOMIC DNA]</scope>
    <source>
        <strain evidence="10">6684</strain>
    </source>
</reference>
<feature type="region of interest" description="Disordered" evidence="7">
    <location>
        <begin position="53"/>
        <end position="132"/>
    </location>
</feature>
<dbReference type="AlphaFoldDB" id="A0A0L0P202"/>
<feature type="compositionally biased region" description="Acidic residues" evidence="7">
    <location>
        <begin position="82"/>
        <end position="100"/>
    </location>
</feature>
<dbReference type="GO" id="GO:0005737">
    <property type="term" value="C:cytoplasm"/>
    <property type="evidence" value="ECO:0007669"/>
    <property type="project" value="TreeGrafter"/>
</dbReference>
<evidence type="ECO:0000256" key="3">
    <source>
        <dbReference type="ARBA" id="ARBA00022777"/>
    </source>
</evidence>
<feature type="compositionally biased region" description="Low complexity" evidence="7">
    <location>
        <begin position="332"/>
        <end position="344"/>
    </location>
</feature>
<evidence type="ECO:0000259" key="8">
    <source>
        <dbReference type="PROSITE" id="PS50011"/>
    </source>
</evidence>
<dbReference type="Pfam" id="PF00069">
    <property type="entry name" value="Pkinase"/>
    <property type="match status" value="1"/>
</dbReference>
<evidence type="ECO:0000256" key="5">
    <source>
        <dbReference type="ARBA" id="ARBA00037982"/>
    </source>
</evidence>
<feature type="compositionally biased region" description="Polar residues" evidence="7">
    <location>
        <begin position="109"/>
        <end position="118"/>
    </location>
</feature>
<proteinExistence type="inferred from homology"/>
<comment type="similarity">
    <text evidence="5">Belongs to the protein kinase superfamily. Ser/Thr protein kinase family. GCN2 subfamily.</text>
</comment>
<keyword evidence="2 6" id="KW-0547">Nucleotide-binding</keyword>
<dbReference type="PANTHER" id="PTHR11042">
    <property type="entry name" value="EUKARYOTIC TRANSLATION INITIATION FACTOR 2-ALPHA KINASE EIF2-ALPHA KINASE -RELATED"/>
    <property type="match status" value="1"/>
</dbReference>
<keyword evidence="1" id="KW-0808">Transferase</keyword>
<evidence type="ECO:0000256" key="7">
    <source>
        <dbReference type="SAM" id="MobiDB-lite"/>
    </source>
</evidence>
<dbReference type="VEuPathDB" id="FungiDB:QG37_02436"/>
<dbReference type="Gene3D" id="1.10.510.10">
    <property type="entry name" value="Transferase(Phosphotransferase) domain 1"/>
    <property type="match status" value="1"/>
</dbReference>
<evidence type="ECO:0000256" key="2">
    <source>
        <dbReference type="ARBA" id="ARBA00022741"/>
    </source>
</evidence>
<feature type="compositionally biased region" description="Polar residues" evidence="7">
    <location>
        <begin position="172"/>
        <end position="182"/>
    </location>
</feature>
<feature type="region of interest" description="Disordered" evidence="7">
    <location>
        <begin position="289"/>
        <end position="316"/>
    </location>
</feature>
<keyword evidence="4 6" id="KW-0067">ATP-binding</keyword>
<dbReference type="PROSITE" id="PS50011">
    <property type="entry name" value="PROTEIN_KINASE_DOM"/>
    <property type="match status" value="1"/>
</dbReference>
<dbReference type="InterPro" id="IPR008271">
    <property type="entry name" value="Ser/Thr_kinase_AS"/>
</dbReference>
<dbReference type="PROSITE" id="PS00108">
    <property type="entry name" value="PROTEIN_KINASE_ST"/>
    <property type="match status" value="1"/>
</dbReference>
<dbReference type="InterPro" id="IPR011009">
    <property type="entry name" value="Kinase-like_dom_sf"/>
</dbReference>
<dbReference type="VEuPathDB" id="FungiDB:CJJ09_002310"/>
<dbReference type="VEuPathDB" id="FungiDB:B9J08_000340"/>
<sequence>MKDVATTPSKRGKRSLRNQRLGHQPGHPQKPPDLDYFSNDNFSRSFNSLILDDITDDLKPKRPINKSPPFNVKNDMHPSEDPSIDDDIGSFTEEDDDEDDHTSFHDETSSTLRATNSSHSHHLSGTPGKPLLKRSSKYFNLSIDSKFDASNQSPVLDKSTPFNKFKRPHKLVSQSPSPSSANKQKDVLAGAELKSHKLFKNGNKIRIMSPLKFASATPSKTSPLANAANRDAYMKTLQVSPQQGFRCSSPIFGGYNPYNNVDDSPLRNKKFTQSNSNIPFYHDDVKDMAKSRKMAQSTPNFPSKDKENQPGSHKTSYKFVKPLQTAFRSTGLMKKSSMPSSNKKLPPETPMKRNPLTLLNKDTNTVSESVDSIISHDHSIEVGRNAAAPATADTSSSFFHIASSTKPQKTLELEFDINDDLDLDDTIPETPTKSTSRNRMLAALRTSSPQVQINHKPINTDHDEPCTPLLNIPSHSVGSSQATINLPSGALEGSFYDLTLTISTSTRGEKLGETNTVDQLDDHLISKFGVKNLNYIGSGQFSLAFKCKFQNERFAIKRTKKQVMGKLERESIRREVEALRSLTAIDDETEVEEGKQHLVLFVEAWSYNNYYYIMTEFCEGGTLQAFLEEHKNYKVDEFRVWKILIEIMSGLKFIHLKNFLHLDLKPANIFVTFEGCLKIGDFGLATKLPILEKDFDLEGDRNYIAPELINDKIYTPFADIFSVGLIILEVATNIILPGNGTPWRKLRSGDLSDAGKLSSDNISDFLNHNNFSSLTSYTSSQNSLQFPPSGHHHSSSNAMNGDNPLQPAAHAFGSKGGPSTTSLLGNAGNVDNLKDFIPRNAPEFLVVNKHNLDRLVSRMLKPSPFERPTATQILEMPECEEIENKRKAGATIFEGEFGPNDDD</sequence>
<dbReference type="VEuPathDB" id="FungiDB:CJI96_0001063"/>
<feature type="region of interest" description="Disordered" evidence="7">
    <location>
        <begin position="150"/>
        <end position="184"/>
    </location>
</feature>
<dbReference type="SMART" id="SM00220">
    <property type="entry name" value="S_TKc"/>
    <property type="match status" value="1"/>
</dbReference>
<comment type="caution">
    <text evidence="9">The sequence shown here is derived from an EMBL/GenBank/DDBJ whole genome shotgun (WGS) entry which is preliminary data.</text>
</comment>
<dbReference type="GO" id="GO:0005524">
    <property type="term" value="F:ATP binding"/>
    <property type="evidence" value="ECO:0007669"/>
    <property type="project" value="UniProtKB-UniRule"/>
</dbReference>
<dbReference type="InterPro" id="IPR017441">
    <property type="entry name" value="Protein_kinase_ATP_BS"/>
</dbReference>
<evidence type="ECO:0000313" key="10">
    <source>
        <dbReference type="Proteomes" id="UP000037122"/>
    </source>
</evidence>
<feature type="domain" description="Protein kinase" evidence="8">
    <location>
        <begin position="530"/>
        <end position="879"/>
    </location>
</feature>
<accession>A0A0L0P202</accession>
<dbReference type="InterPro" id="IPR050339">
    <property type="entry name" value="CC_SR_Kinase"/>
</dbReference>
<gene>
    <name evidence="9" type="ORF">QG37_02436</name>
</gene>